<dbReference type="AlphaFoldDB" id="A0A964WRX6"/>
<keyword evidence="7" id="KW-1185">Reference proteome</keyword>
<name>A0A964WRX6_9HYPH</name>
<dbReference type="Proteomes" id="UP000773614">
    <property type="component" value="Unassembled WGS sequence"/>
</dbReference>
<dbReference type="InterPro" id="IPR035658">
    <property type="entry name" value="TrbF"/>
</dbReference>
<dbReference type="RefSeq" id="WP_161138619.1">
    <property type="nucleotide sequence ID" value="NZ_SPKJ01000002.1"/>
</dbReference>
<evidence type="ECO:0000313" key="6">
    <source>
        <dbReference type="EMBL" id="MYZ46266.1"/>
    </source>
</evidence>
<evidence type="ECO:0000256" key="2">
    <source>
        <dbReference type="ARBA" id="ARBA00022989"/>
    </source>
</evidence>
<comment type="caution">
    <text evidence="6">The sequence shown here is derived from an EMBL/GenBank/DDBJ whole genome shotgun (WGS) entry which is preliminary data.</text>
</comment>
<dbReference type="NCBIfam" id="NF010446">
    <property type="entry name" value="PRK13872.1"/>
    <property type="match status" value="1"/>
</dbReference>
<evidence type="ECO:0000256" key="4">
    <source>
        <dbReference type="ARBA" id="ARBA00037847"/>
    </source>
</evidence>
<dbReference type="InterPro" id="IPR007430">
    <property type="entry name" value="VirB8"/>
</dbReference>
<dbReference type="Pfam" id="PF04335">
    <property type="entry name" value="VirB8"/>
    <property type="match status" value="1"/>
</dbReference>
<dbReference type="OrthoDB" id="597581at2"/>
<evidence type="ECO:0000256" key="3">
    <source>
        <dbReference type="ARBA" id="ARBA00023136"/>
    </source>
</evidence>
<proteinExistence type="predicted"/>
<organism evidence="6 7">
    <name type="scientific">Propylenella binzhouense</name>
    <dbReference type="NCBI Taxonomy" id="2555902"/>
    <lineage>
        <taxon>Bacteria</taxon>
        <taxon>Pseudomonadati</taxon>
        <taxon>Pseudomonadota</taxon>
        <taxon>Alphaproteobacteria</taxon>
        <taxon>Hyphomicrobiales</taxon>
        <taxon>Propylenellaceae</taxon>
        <taxon>Propylenella</taxon>
    </lineage>
</organism>
<protein>
    <submittedName>
        <fullName evidence="6">Conjugal transfer protein TrbF</fullName>
    </submittedName>
</protein>
<gene>
    <name evidence="6" type="ORF">E4O86_00815</name>
</gene>
<comment type="subcellular location">
    <subcellularLocation>
        <location evidence="4">Endomembrane system</location>
        <topology evidence="4">Single-pass membrane protein</topology>
    </subcellularLocation>
</comment>
<evidence type="ECO:0000313" key="7">
    <source>
        <dbReference type="Proteomes" id="UP000773614"/>
    </source>
</evidence>
<dbReference type="EMBL" id="SPKJ01000002">
    <property type="protein sequence ID" value="MYZ46266.1"/>
    <property type="molecule type" value="Genomic_DNA"/>
</dbReference>
<sequence>MFFKRASVRYGKTPEPETPYQRAAQAWDERIGSARVQAKNWRLMALGELALVAGLSAALVFQSARGTVTPWVVQVDRLGQAQAVKPAVADYRPTDPQIAWHLARFVENVRSIPADPIVLRQNWLRAYDFTTDRGAAALNDFARANDPFARVGREQVAVEISSVIRASENSFRVAWIERRYQEGQLAATERWTAILTVVLQTPRDAERLRKNPLGVYVHALNWSRELSQ</sequence>
<keyword evidence="1" id="KW-0812">Transmembrane</keyword>
<keyword evidence="2" id="KW-1133">Transmembrane helix</keyword>
<dbReference type="InterPro" id="IPR032710">
    <property type="entry name" value="NTF2-like_dom_sf"/>
</dbReference>
<dbReference type="GO" id="GO:0016020">
    <property type="term" value="C:membrane"/>
    <property type="evidence" value="ECO:0007669"/>
    <property type="project" value="InterPro"/>
</dbReference>
<dbReference type="SUPFAM" id="SSF54427">
    <property type="entry name" value="NTF2-like"/>
    <property type="match status" value="1"/>
</dbReference>
<evidence type="ECO:0000256" key="1">
    <source>
        <dbReference type="ARBA" id="ARBA00022692"/>
    </source>
</evidence>
<reference evidence="6" key="1">
    <citation type="submission" date="2019-03" db="EMBL/GenBank/DDBJ databases">
        <title>Afifella sp. nov., isolated from activated sludge.</title>
        <authorList>
            <person name="Li Q."/>
            <person name="Liu Y."/>
        </authorList>
    </citation>
    <scope>NUCLEOTIDE SEQUENCE</scope>
    <source>
        <strain evidence="6">L72</strain>
    </source>
</reference>
<dbReference type="Gene3D" id="3.10.450.230">
    <property type="entry name" value="VirB8 protein"/>
    <property type="match status" value="1"/>
</dbReference>
<accession>A0A964WRX6</accession>
<dbReference type="CDD" id="cd16425">
    <property type="entry name" value="TrbF"/>
    <property type="match status" value="1"/>
</dbReference>
<feature type="domain" description="Bacterial virulence protein VirB8" evidence="5">
    <location>
        <begin position="22"/>
        <end position="225"/>
    </location>
</feature>
<evidence type="ECO:0000259" key="5">
    <source>
        <dbReference type="Pfam" id="PF04335"/>
    </source>
</evidence>
<keyword evidence="3" id="KW-0472">Membrane</keyword>
<dbReference type="GO" id="GO:0012505">
    <property type="term" value="C:endomembrane system"/>
    <property type="evidence" value="ECO:0007669"/>
    <property type="project" value="UniProtKB-SubCell"/>
</dbReference>